<dbReference type="EMBL" id="BDUD01000001">
    <property type="protein sequence ID" value="GBG16910.1"/>
    <property type="molecule type" value="Genomic_DNA"/>
</dbReference>
<dbReference type="AlphaFoldDB" id="A0A2R5FEN9"/>
<comment type="caution">
    <text evidence="1">The sequence shown here is derived from an EMBL/GenBank/DDBJ whole genome shotgun (WGS) entry which is preliminary data.</text>
</comment>
<proteinExistence type="predicted"/>
<accession>A0A2R5FEN9</accession>
<keyword evidence="2" id="KW-1185">Reference proteome</keyword>
<evidence type="ECO:0000313" key="1">
    <source>
        <dbReference type="EMBL" id="GBG16910.1"/>
    </source>
</evidence>
<dbReference type="OrthoDB" id="485466at2"/>
<protein>
    <submittedName>
        <fullName evidence="1">Uncharacterized protein</fullName>
    </submittedName>
</protein>
<dbReference type="Proteomes" id="UP000245124">
    <property type="component" value="Unassembled WGS sequence"/>
</dbReference>
<reference evidence="1 2" key="1">
    <citation type="submission" date="2017-06" db="EMBL/GenBank/DDBJ databases">
        <title>Genome sequencing of cyanobaciteial culture collection at National Institute for Environmental Studies (NIES).</title>
        <authorList>
            <person name="Hirose Y."/>
            <person name="Shimura Y."/>
            <person name="Fujisawa T."/>
            <person name="Nakamura Y."/>
            <person name="Kawachi M."/>
        </authorList>
    </citation>
    <scope>NUCLEOTIDE SEQUENCE [LARGE SCALE GENOMIC DNA]</scope>
    <source>
        <strain evidence="1 2">NIES-4072</strain>
    </source>
</reference>
<name>A0A2R5FEN9_NOSCO</name>
<sequence length="152" mass="17707">MQQSQDANTPKQFSREQRWEIVQTLLQRSNLSSEAKQAFRQAYPNAPEEMLKTAVFHTYVDGIEAAIDWLVDLELFLHEPSHQLDVAVTYHLLYHLYNWYQFNALLPDGKAGVLERLKEIKELASDRDIEAILATVEELESMFEGGRNYYLD</sequence>
<evidence type="ECO:0000313" key="2">
    <source>
        <dbReference type="Proteomes" id="UP000245124"/>
    </source>
</evidence>
<organism evidence="1 2">
    <name type="scientific">Nostoc commune NIES-4072</name>
    <dbReference type="NCBI Taxonomy" id="2005467"/>
    <lineage>
        <taxon>Bacteria</taxon>
        <taxon>Bacillati</taxon>
        <taxon>Cyanobacteriota</taxon>
        <taxon>Cyanophyceae</taxon>
        <taxon>Nostocales</taxon>
        <taxon>Nostocaceae</taxon>
        <taxon>Nostoc</taxon>
    </lineage>
</organism>
<dbReference type="RefSeq" id="WP_109007207.1">
    <property type="nucleotide sequence ID" value="NZ_BDUD01000001.1"/>
</dbReference>
<gene>
    <name evidence="1" type="ORF">NIES4072_05560</name>
</gene>